<gene>
    <name evidence="9" type="ORF">AAV32_07710</name>
</gene>
<organism evidence="9 10">
    <name type="scientific">Kerstersia gyiorum</name>
    <dbReference type="NCBI Taxonomy" id="206506"/>
    <lineage>
        <taxon>Bacteria</taxon>
        <taxon>Pseudomonadati</taxon>
        <taxon>Pseudomonadota</taxon>
        <taxon>Betaproteobacteria</taxon>
        <taxon>Burkholderiales</taxon>
        <taxon>Alcaligenaceae</taxon>
        <taxon>Kerstersia</taxon>
    </lineage>
</organism>
<dbReference type="AlphaFoldDB" id="A0A171KTH8"/>
<sequence>MSSLPHRRFGRIHEQLLLSRPFSLLLGWVISIALPFSFSWPLASLLTPDQGQKTALAVTSIAFVLSNLAVNRLRKIYPGGRSIGFIAPQIIVIYGLAITIALLLRIEVSRFLLVSSGIMALIWLHIEYVLTEKYARLKLAIIPGGKYTEELINLESIDGRRLEVLDLQNRRYDGIVADFSNLTPEVERFLTQCALQHIAVYNARQIYESLTGRVKIHRMSENNIGSLLPSRSYTIIKWLMDIVLVLLFLPLALLIGLITAILIRLESPGPVIYTQTRIGQGCKPFTIYKFRSMRFDRDAPEQFAGEEDPRITRVGRVIRKLRIDELPQFLNILKGDMSLIGPRPEQPSFVQEYDCQIPFYNYRHIVKPDITGWAQVRQGYTASTDETQVKIEHDFYYIKHCSIALDAIIIILTVKIMLTGFGAR</sequence>
<protein>
    <recommendedName>
        <fullName evidence="8">Bacterial sugar transferase domain-containing protein</fullName>
    </recommendedName>
</protein>
<evidence type="ECO:0000256" key="7">
    <source>
        <dbReference type="SAM" id="Phobius"/>
    </source>
</evidence>
<keyword evidence="4 7" id="KW-0812">Transmembrane</keyword>
<keyword evidence="10" id="KW-1185">Reference proteome</keyword>
<keyword evidence="6 7" id="KW-0472">Membrane</keyword>
<feature type="transmembrane region" description="Helical" evidence="7">
    <location>
        <begin position="54"/>
        <end position="70"/>
    </location>
</feature>
<evidence type="ECO:0000256" key="5">
    <source>
        <dbReference type="ARBA" id="ARBA00022989"/>
    </source>
</evidence>
<dbReference type="GO" id="GO:0016020">
    <property type="term" value="C:membrane"/>
    <property type="evidence" value="ECO:0007669"/>
    <property type="project" value="UniProtKB-SubCell"/>
</dbReference>
<accession>A0A171KTH8</accession>
<comment type="caution">
    <text evidence="9">The sequence shown here is derived from an EMBL/GenBank/DDBJ whole genome shotgun (WGS) entry which is preliminary data.</text>
</comment>
<dbReference type="STRING" id="206506.AAV32_07710"/>
<dbReference type="GO" id="GO:0016780">
    <property type="term" value="F:phosphotransferase activity, for other substituted phosphate groups"/>
    <property type="evidence" value="ECO:0007669"/>
    <property type="project" value="TreeGrafter"/>
</dbReference>
<evidence type="ECO:0000256" key="4">
    <source>
        <dbReference type="ARBA" id="ARBA00022692"/>
    </source>
</evidence>
<dbReference type="InterPro" id="IPR017475">
    <property type="entry name" value="EPS_sugar_tfrase"/>
</dbReference>
<name>A0A171KTH8_9BURK</name>
<evidence type="ECO:0000313" key="9">
    <source>
        <dbReference type="EMBL" id="KKO72195.1"/>
    </source>
</evidence>
<dbReference type="PANTHER" id="PTHR30576:SF0">
    <property type="entry name" value="UNDECAPRENYL-PHOSPHATE N-ACETYLGALACTOSAMINYL 1-PHOSPHATE TRANSFERASE-RELATED"/>
    <property type="match status" value="1"/>
</dbReference>
<comment type="similarity">
    <text evidence="2">Belongs to the bacterial sugar transferase family.</text>
</comment>
<evidence type="ECO:0000256" key="6">
    <source>
        <dbReference type="ARBA" id="ARBA00023136"/>
    </source>
</evidence>
<feature type="transmembrane region" description="Helical" evidence="7">
    <location>
        <begin position="110"/>
        <end position="130"/>
    </location>
</feature>
<evidence type="ECO:0000256" key="2">
    <source>
        <dbReference type="ARBA" id="ARBA00006464"/>
    </source>
</evidence>
<dbReference type="Proteomes" id="UP000078084">
    <property type="component" value="Unassembled WGS sequence"/>
</dbReference>
<evidence type="ECO:0000256" key="1">
    <source>
        <dbReference type="ARBA" id="ARBA00004141"/>
    </source>
</evidence>
<dbReference type="InterPro" id="IPR003362">
    <property type="entry name" value="Bact_transf"/>
</dbReference>
<reference evidence="9 10" key="1">
    <citation type="submission" date="2015-04" db="EMBL/GenBank/DDBJ databases">
        <title>Genome sequence of Kerstersia gyiorum CG1.</title>
        <authorList>
            <person name="Greninger A.L."/>
            <person name="Kozyreva V."/>
            <person name="Chaturvedi V."/>
        </authorList>
    </citation>
    <scope>NUCLEOTIDE SEQUENCE [LARGE SCALE GENOMIC DNA]</scope>
    <source>
        <strain evidence="9 10">CG1</strain>
    </source>
</reference>
<dbReference type="EMBL" id="LBNE01000003">
    <property type="protein sequence ID" value="KKO72195.1"/>
    <property type="molecule type" value="Genomic_DNA"/>
</dbReference>
<dbReference type="PANTHER" id="PTHR30576">
    <property type="entry name" value="COLANIC BIOSYNTHESIS UDP-GLUCOSE LIPID CARRIER TRANSFERASE"/>
    <property type="match status" value="1"/>
</dbReference>
<feature type="transmembrane region" description="Helical" evidence="7">
    <location>
        <begin position="397"/>
        <end position="418"/>
    </location>
</feature>
<comment type="subcellular location">
    <subcellularLocation>
        <location evidence="1">Membrane</location>
        <topology evidence="1">Multi-pass membrane protein</topology>
    </subcellularLocation>
</comment>
<feature type="transmembrane region" description="Helical" evidence="7">
    <location>
        <begin position="238"/>
        <end position="263"/>
    </location>
</feature>
<keyword evidence="5 7" id="KW-1133">Transmembrane helix</keyword>
<dbReference type="RefSeq" id="WP_068369918.1">
    <property type="nucleotide sequence ID" value="NZ_LBNE01000003.1"/>
</dbReference>
<evidence type="ECO:0000313" key="10">
    <source>
        <dbReference type="Proteomes" id="UP000078084"/>
    </source>
</evidence>
<proteinExistence type="inferred from homology"/>
<dbReference type="PATRIC" id="fig|206506.3.peg.1649"/>
<keyword evidence="3" id="KW-0808">Transferase</keyword>
<dbReference type="NCBIfam" id="TIGR03025">
    <property type="entry name" value="EPS_sugtrans"/>
    <property type="match status" value="1"/>
</dbReference>
<feature type="transmembrane region" description="Helical" evidence="7">
    <location>
        <begin position="82"/>
        <end position="104"/>
    </location>
</feature>
<feature type="domain" description="Bacterial sugar transferase" evidence="8">
    <location>
        <begin position="237"/>
        <end position="418"/>
    </location>
</feature>
<evidence type="ECO:0000259" key="8">
    <source>
        <dbReference type="Pfam" id="PF02397"/>
    </source>
</evidence>
<feature type="transmembrane region" description="Helical" evidence="7">
    <location>
        <begin position="21"/>
        <end position="42"/>
    </location>
</feature>
<evidence type="ECO:0000256" key="3">
    <source>
        <dbReference type="ARBA" id="ARBA00022679"/>
    </source>
</evidence>
<dbReference type="Pfam" id="PF02397">
    <property type="entry name" value="Bac_transf"/>
    <property type="match status" value="1"/>
</dbReference>